<keyword evidence="10" id="KW-1185">Reference proteome</keyword>
<evidence type="ECO:0000256" key="1">
    <source>
        <dbReference type="ARBA" id="ARBA00004477"/>
    </source>
</evidence>
<dbReference type="Proteomes" id="UP000033647">
    <property type="component" value="Unassembled WGS sequence"/>
</dbReference>
<keyword evidence="6 8" id="KW-0472">Membrane</keyword>
<feature type="transmembrane region" description="Helical" evidence="8">
    <location>
        <begin position="150"/>
        <end position="172"/>
    </location>
</feature>
<feature type="compositionally biased region" description="Low complexity" evidence="7">
    <location>
        <begin position="55"/>
        <end position="66"/>
    </location>
</feature>
<sequence length="383" mass="41295">MSHPATHEDEDEDEIVLKPRPRRPFKLSSGPPTPTGGDAPLLPSSLDTSFKKSTTDTSTTPSRSRSFLNLTTSTLFGIYQPAGFGTETSNPTPWGDGAQTPADGRPSFDFARGSPSDPTFERGKDGKIKRRDTNAHLNRPHVRRTGFKGYLLPLIGRLVALFSVGVLYGLLISHLHDRQRIAPVPVNLDRGSWLYLAFWGTAAMVFGEALPLADVFWAPDEDSIVDDSEEEQRKARGTGGWQDIVRSIGAFVGLAFAIRKLPWQSTLQLSLTLALVNPALWYLIDRSPPGLILSGLVSVGGTAIILGINPVLVPSPSPIELLQGHVGKRGLVNGTVNALQDEGHVLGIFSHETVGVATWIASVLFVSAVCFGNIGRQLAPQKA</sequence>
<accession>A0A0F4GWW2</accession>
<proteinExistence type="inferred from homology"/>
<dbReference type="STRING" id="1047168.A0A0F4GWW2"/>
<feature type="transmembrane region" description="Helical" evidence="8">
    <location>
        <begin position="193"/>
        <end position="213"/>
    </location>
</feature>
<evidence type="ECO:0000256" key="5">
    <source>
        <dbReference type="ARBA" id="ARBA00022989"/>
    </source>
</evidence>
<dbReference type="EMBL" id="LAFY01000281">
    <property type="protein sequence ID" value="KJY01513.1"/>
    <property type="molecule type" value="Genomic_DNA"/>
</dbReference>
<dbReference type="PANTHER" id="PTHR15301">
    <property type="entry name" value="INSULIN-INDUCED GENE 1"/>
    <property type="match status" value="1"/>
</dbReference>
<keyword evidence="4" id="KW-0256">Endoplasmic reticulum</keyword>
<dbReference type="PANTHER" id="PTHR15301:SF3">
    <property type="entry name" value="PROTEIN NSG1-RELATED"/>
    <property type="match status" value="1"/>
</dbReference>
<dbReference type="AlphaFoldDB" id="A0A0F4GWW2"/>
<feature type="transmembrane region" description="Helical" evidence="8">
    <location>
        <begin position="291"/>
        <end position="312"/>
    </location>
</feature>
<dbReference type="GO" id="GO:0005789">
    <property type="term" value="C:endoplasmic reticulum membrane"/>
    <property type="evidence" value="ECO:0007669"/>
    <property type="project" value="UniProtKB-SubCell"/>
</dbReference>
<dbReference type="GO" id="GO:0016126">
    <property type="term" value="P:sterol biosynthetic process"/>
    <property type="evidence" value="ECO:0007669"/>
    <property type="project" value="TreeGrafter"/>
</dbReference>
<keyword evidence="5 8" id="KW-1133">Transmembrane helix</keyword>
<evidence type="ECO:0000256" key="3">
    <source>
        <dbReference type="ARBA" id="ARBA00022692"/>
    </source>
</evidence>
<evidence type="ECO:0000256" key="6">
    <source>
        <dbReference type="ARBA" id="ARBA00023136"/>
    </source>
</evidence>
<comment type="similarity">
    <text evidence="2">Belongs to the INSIG family.</text>
</comment>
<feature type="transmembrane region" description="Helical" evidence="8">
    <location>
        <begin position="266"/>
        <end position="284"/>
    </location>
</feature>
<comment type="caution">
    <text evidence="9">The sequence shown here is derived from an EMBL/GenBank/DDBJ whole genome shotgun (WGS) entry which is preliminary data.</text>
</comment>
<keyword evidence="3 8" id="KW-0812">Transmembrane</keyword>
<evidence type="ECO:0000313" key="9">
    <source>
        <dbReference type="EMBL" id="KJY01513.1"/>
    </source>
</evidence>
<organism evidence="9 10">
    <name type="scientific">Zymoseptoria brevis</name>
    <dbReference type="NCBI Taxonomy" id="1047168"/>
    <lineage>
        <taxon>Eukaryota</taxon>
        <taxon>Fungi</taxon>
        <taxon>Dikarya</taxon>
        <taxon>Ascomycota</taxon>
        <taxon>Pezizomycotina</taxon>
        <taxon>Dothideomycetes</taxon>
        <taxon>Dothideomycetidae</taxon>
        <taxon>Mycosphaerellales</taxon>
        <taxon>Mycosphaerellaceae</taxon>
        <taxon>Zymoseptoria</taxon>
    </lineage>
</organism>
<evidence type="ECO:0000313" key="10">
    <source>
        <dbReference type="Proteomes" id="UP000033647"/>
    </source>
</evidence>
<comment type="subcellular location">
    <subcellularLocation>
        <location evidence="1">Endoplasmic reticulum membrane</location>
        <topology evidence="1">Multi-pass membrane protein</topology>
    </subcellularLocation>
</comment>
<evidence type="ECO:0000256" key="7">
    <source>
        <dbReference type="SAM" id="MobiDB-lite"/>
    </source>
</evidence>
<dbReference type="InterPro" id="IPR025929">
    <property type="entry name" value="INSIG_fam"/>
</dbReference>
<reference evidence="9 10" key="1">
    <citation type="submission" date="2015-03" db="EMBL/GenBank/DDBJ databases">
        <title>RNA-seq based gene annotation and comparative genomics of four Zymoseptoria species reveal species-specific pathogenicity related genes and transposable element activity.</title>
        <authorList>
            <person name="Grandaubert J."/>
            <person name="Bhattacharyya A."/>
            <person name="Stukenbrock E.H."/>
        </authorList>
    </citation>
    <scope>NUCLEOTIDE SEQUENCE [LARGE SCALE GENOMIC DNA]</scope>
    <source>
        <strain evidence="9 10">Zb18110</strain>
    </source>
</reference>
<evidence type="ECO:0000256" key="2">
    <source>
        <dbReference type="ARBA" id="ARBA00007475"/>
    </source>
</evidence>
<protein>
    <submittedName>
        <fullName evidence="9">Insig domain-containing protein</fullName>
    </submittedName>
</protein>
<feature type="transmembrane region" description="Helical" evidence="8">
    <location>
        <begin position="356"/>
        <end position="374"/>
    </location>
</feature>
<gene>
    <name evidence="9" type="ORF">TI39_contig289g00017</name>
</gene>
<dbReference type="OrthoDB" id="205546at2759"/>
<feature type="region of interest" description="Disordered" evidence="7">
    <location>
        <begin position="1"/>
        <end position="66"/>
    </location>
</feature>
<evidence type="ECO:0000256" key="8">
    <source>
        <dbReference type="SAM" id="Phobius"/>
    </source>
</evidence>
<dbReference type="Pfam" id="PF07281">
    <property type="entry name" value="INSIG"/>
    <property type="match status" value="1"/>
</dbReference>
<feature type="compositionally biased region" description="Basic and acidic residues" evidence="7">
    <location>
        <begin position="119"/>
        <end position="134"/>
    </location>
</feature>
<name>A0A0F4GWW2_9PEZI</name>
<feature type="region of interest" description="Disordered" evidence="7">
    <location>
        <begin position="86"/>
        <end position="139"/>
    </location>
</feature>
<evidence type="ECO:0000256" key="4">
    <source>
        <dbReference type="ARBA" id="ARBA00022824"/>
    </source>
</evidence>